<proteinExistence type="predicted"/>
<dbReference type="EMBL" id="JAYMYQ010000001">
    <property type="protein sequence ID" value="KAK7360661.1"/>
    <property type="molecule type" value="Genomic_DNA"/>
</dbReference>
<evidence type="ECO:0000313" key="2">
    <source>
        <dbReference type="Proteomes" id="UP001367508"/>
    </source>
</evidence>
<keyword evidence="2" id="KW-1185">Reference proteome</keyword>
<organism evidence="1 2">
    <name type="scientific">Canavalia gladiata</name>
    <name type="common">Sword bean</name>
    <name type="synonym">Dolichos gladiatus</name>
    <dbReference type="NCBI Taxonomy" id="3824"/>
    <lineage>
        <taxon>Eukaryota</taxon>
        <taxon>Viridiplantae</taxon>
        <taxon>Streptophyta</taxon>
        <taxon>Embryophyta</taxon>
        <taxon>Tracheophyta</taxon>
        <taxon>Spermatophyta</taxon>
        <taxon>Magnoliopsida</taxon>
        <taxon>eudicotyledons</taxon>
        <taxon>Gunneridae</taxon>
        <taxon>Pentapetalae</taxon>
        <taxon>rosids</taxon>
        <taxon>fabids</taxon>
        <taxon>Fabales</taxon>
        <taxon>Fabaceae</taxon>
        <taxon>Papilionoideae</taxon>
        <taxon>50 kb inversion clade</taxon>
        <taxon>NPAAA clade</taxon>
        <taxon>indigoferoid/millettioid clade</taxon>
        <taxon>Phaseoleae</taxon>
        <taxon>Canavalia</taxon>
    </lineage>
</organism>
<comment type="caution">
    <text evidence="1">The sequence shown here is derived from an EMBL/GenBank/DDBJ whole genome shotgun (WGS) entry which is preliminary data.</text>
</comment>
<reference evidence="1 2" key="1">
    <citation type="submission" date="2024-01" db="EMBL/GenBank/DDBJ databases">
        <title>The genomes of 5 underutilized Papilionoideae crops provide insights into root nodulation and disease resistanc.</title>
        <authorList>
            <person name="Jiang F."/>
        </authorList>
    </citation>
    <scope>NUCLEOTIDE SEQUENCE [LARGE SCALE GENOMIC DNA]</scope>
    <source>
        <strain evidence="1">LVBAO_FW01</strain>
        <tissue evidence="1">Leaves</tissue>
    </source>
</reference>
<accession>A0AAN9MU65</accession>
<evidence type="ECO:0000313" key="1">
    <source>
        <dbReference type="EMBL" id="KAK7360661.1"/>
    </source>
</evidence>
<dbReference type="Proteomes" id="UP001367508">
    <property type="component" value="Unassembled WGS sequence"/>
</dbReference>
<gene>
    <name evidence="1" type="ORF">VNO77_02670</name>
</gene>
<protein>
    <submittedName>
        <fullName evidence="1">Uncharacterized protein</fullName>
    </submittedName>
</protein>
<sequence>MIKMNSYPIAYMSDLNVLSRDLMHKKSRHFLARNRASLYNLIMAYYLKENRKKKVVMVHFDFLGVGSLGLSPN</sequence>
<dbReference type="AlphaFoldDB" id="A0AAN9MU65"/>
<name>A0AAN9MU65_CANGL</name>